<dbReference type="EMBL" id="QFFI01000006">
    <property type="protein sequence ID" value="PWG64244.1"/>
    <property type="molecule type" value="Genomic_DNA"/>
</dbReference>
<dbReference type="HAMAP" id="MF_00460">
    <property type="entry name" value="UPF0125_RnfH"/>
    <property type="match status" value="1"/>
</dbReference>
<reference evidence="4 5" key="1">
    <citation type="submission" date="2018-05" db="EMBL/GenBank/DDBJ databases">
        <title>Spiribacter halobius sp. nov., a moderately halophilic bacterium isolated from marine solar saltern.</title>
        <authorList>
            <person name="Zheng W.-S."/>
            <person name="Lu D.-C."/>
            <person name="Du Z.-J."/>
        </authorList>
    </citation>
    <scope>NUCLEOTIDE SEQUENCE [LARGE SCALE GENOMIC DNA]</scope>
    <source>
        <strain evidence="4 5">E85</strain>
    </source>
</reference>
<dbReference type="InterPro" id="IPR037021">
    <property type="entry name" value="RnfH_sf"/>
</dbReference>
<dbReference type="Gene3D" id="3.10.20.280">
    <property type="entry name" value="RnfH-like"/>
    <property type="match status" value="1"/>
</dbReference>
<dbReference type="SUPFAM" id="SSF54285">
    <property type="entry name" value="MoaD/ThiS"/>
    <property type="match status" value="1"/>
</dbReference>
<feature type="compositionally biased region" description="Basic residues" evidence="3">
    <location>
        <begin position="91"/>
        <end position="102"/>
    </location>
</feature>
<evidence type="ECO:0000256" key="1">
    <source>
        <dbReference type="ARBA" id="ARBA00010645"/>
    </source>
</evidence>
<evidence type="ECO:0000313" key="4">
    <source>
        <dbReference type="EMBL" id="PWG64244.1"/>
    </source>
</evidence>
<proteinExistence type="inferred from homology"/>
<feature type="region of interest" description="Disordered" evidence="3">
    <location>
        <begin position="82"/>
        <end position="102"/>
    </location>
</feature>
<dbReference type="NCBIfam" id="NF002490">
    <property type="entry name" value="PRK01777.1"/>
    <property type="match status" value="1"/>
</dbReference>
<keyword evidence="5" id="KW-1185">Reference proteome</keyword>
<evidence type="ECO:0000256" key="2">
    <source>
        <dbReference type="HAMAP-Rule" id="MF_00460"/>
    </source>
</evidence>
<dbReference type="InterPro" id="IPR005346">
    <property type="entry name" value="RnfH"/>
</dbReference>
<comment type="caution">
    <text evidence="4">The sequence shown here is derived from an EMBL/GenBank/DDBJ whole genome shotgun (WGS) entry which is preliminary data.</text>
</comment>
<dbReference type="AlphaFoldDB" id="A0A2U2N5J5"/>
<protein>
    <recommendedName>
        <fullName evidence="2">UPF0125 protein DEM34_04970</fullName>
    </recommendedName>
</protein>
<accession>A0A2U2N5J5</accession>
<dbReference type="InterPro" id="IPR016155">
    <property type="entry name" value="Mopterin_synth/thiamin_S_b"/>
</dbReference>
<organism evidence="4 5">
    <name type="scientific">Sediminicurvatus halobius</name>
    <dbReference type="NCBI Taxonomy" id="2182432"/>
    <lineage>
        <taxon>Bacteria</taxon>
        <taxon>Pseudomonadati</taxon>
        <taxon>Pseudomonadota</taxon>
        <taxon>Gammaproteobacteria</taxon>
        <taxon>Chromatiales</taxon>
        <taxon>Ectothiorhodospiraceae</taxon>
        <taxon>Sediminicurvatus</taxon>
    </lineage>
</organism>
<dbReference type="PANTHER" id="PTHR37483:SF1">
    <property type="entry name" value="UPF0125 PROTEIN RATB"/>
    <property type="match status" value="1"/>
</dbReference>
<dbReference type="Pfam" id="PF03658">
    <property type="entry name" value="Ub-RnfH"/>
    <property type="match status" value="1"/>
</dbReference>
<sequence>MAGSEATAYLSVEVAYARPERQEIVAVQVPAGTTVAGAIDASGIRERFPEIDLGAQPVGIYGHVVELTTRVRDRDRIEIYRPLQADPKAQRRERARRQRRRR</sequence>
<dbReference type="PANTHER" id="PTHR37483">
    <property type="entry name" value="UPF0125 PROTEIN RATB"/>
    <property type="match status" value="1"/>
</dbReference>
<dbReference type="Proteomes" id="UP000245474">
    <property type="component" value="Unassembled WGS sequence"/>
</dbReference>
<evidence type="ECO:0000256" key="3">
    <source>
        <dbReference type="SAM" id="MobiDB-lite"/>
    </source>
</evidence>
<gene>
    <name evidence="4" type="ORF">DEM34_04970</name>
</gene>
<dbReference type="OrthoDB" id="9796575at2"/>
<comment type="similarity">
    <text evidence="1 2">Belongs to the UPF0125 (RnfH) family.</text>
</comment>
<evidence type="ECO:0000313" key="5">
    <source>
        <dbReference type="Proteomes" id="UP000245474"/>
    </source>
</evidence>
<name>A0A2U2N5J5_9GAMM</name>